<evidence type="ECO:0000256" key="4">
    <source>
        <dbReference type="ARBA" id="ARBA00023163"/>
    </source>
</evidence>
<dbReference type="Gene3D" id="1.10.10.10">
    <property type="entry name" value="Winged helix-like DNA-binding domain superfamily/Winged helix DNA-binding domain"/>
    <property type="match status" value="1"/>
</dbReference>
<dbReference type="InterPro" id="IPR016049">
    <property type="entry name" value="RNA_pol_Rpc34-like"/>
</dbReference>
<dbReference type="InterPro" id="IPR007832">
    <property type="entry name" value="RNA_pol_Rpc34"/>
</dbReference>
<dbReference type="PANTHER" id="PTHR12780">
    <property type="entry name" value="RNA POLYMERASE III DNA DIRECTED , 39KD SUBUNIT-RELATED"/>
    <property type="match status" value="1"/>
</dbReference>
<dbReference type="AlphaFoldDB" id="A0A2P2IWC7"/>
<keyword evidence="5 6" id="KW-0539">Nucleus</keyword>
<evidence type="ECO:0000313" key="8">
    <source>
        <dbReference type="EMBL" id="MBW85508.1"/>
    </source>
</evidence>
<dbReference type="GO" id="GO:0006383">
    <property type="term" value="P:transcription by RNA polymerase III"/>
    <property type="evidence" value="ECO:0007669"/>
    <property type="project" value="UniProtKB-UniRule"/>
</dbReference>
<keyword evidence="3 6" id="KW-0240">DNA-directed RNA polymerase</keyword>
<sequence>MSRSQGPTSLKRKRPESKSLDQSMTEHERVIYEAIRAKQDMGIWTRDLKKETNIPDNMVNKSLKALQLKNLIKEVVNIQGKGKKHYMAAEFEPSKEITGGAWYDVDGNIDTEFIRTFKECCVKQISRLKIATLEKVTDSIKGSGLFKEEPTKLEIEQILRALVLDNEIMEVKSNGRGEFASISVGKLCYKYNTKTSSKIGAMASIPCGVCPRISQCTPDGIISPTTCVYYSKWLDF</sequence>
<dbReference type="SUPFAM" id="SSF46785">
    <property type="entry name" value="Winged helix' DNA-binding domain"/>
    <property type="match status" value="1"/>
</dbReference>
<proteinExistence type="inferred from homology"/>
<evidence type="ECO:0000256" key="3">
    <source>
        <dbReference type="ARBA" id="ARBA00022478"/>
    </source>
</evidence>
<evidence type="ECO:0000256" key="5">
    <source>
        <dbReference type="ARBA" id="ARBA00023242"/>
    </source>
</evidence>
<dbReference type="GO" id="GO:0005654">
    <property type="term" value="C:nucleoplasm"/>
    <property type="evidence" value="ECO:0007669"/>
    <property type="project" value="UniProtKB-ARBA"/>
</dbReference>
<dbReference type="InterPro" id="IPR036390">
    <property type="entry name" value="WH_DNA-bd_sf"/>
</dbReference>
<name>A0A2P2IWC7_RHIMU</name>
<dbReference type="InterPro" id="IPR036388">
    <property type="entry name" value="WH-like_DNA-bd_sf"/>
</dbReference>
<accession>A0A2P2IWC7</accession>
<dbReference type="GO" id="GO:0005737">
    <property type="term" value="C:cytoplasm"/>
    <property type="evidence" value="ECO:0007669"/>
    <property type="project" value="UniProtKB-ARBA"/>
</dbReference>
<evidence type="ECO:0000256" key="6">
    <source>
        <dbReference type="PIRNR" id="PIRNR028763"/>
    </source>
</evidence>
<evidence type="ECO:0000256" key="1">
    <source>
        <dbReference type="ARBA" id="ARBA00004123"/>
    </source>
</evidence>
<dbReference type="Pfam" id="PF05158">
    <property type="entry name" value="RNA_pol_Rpc34"/>
    <property type="match status" value="2"/>
</dbReference>
<evidence type="ECO:0000256" key="2">
    <source>
        <dbReference type="ARBA" id="ARBA00011038"/>
    </source>
</evidence>
<dbReference type="PIRSF" id="PIRSF028763">
    <property type="entry name" value="RNA_pol_Rpc34"/>
    <property type="match status" value="1"/>
</dbReference>
<feature type="region of interest" description="Disordered" evidence="7">
    <location>
        <begin position="1"/>
        <end position="25"/>
    </location>
</feature>
<dbReference type="GO" id="GO:0005666">
    <property type="term" value="C:RNA polymerase III complex"/>
    <property type="evidence" value="ECO:0007669"/>
    <property type="project" value="UniProtKB-UniRule"/>
</dbReference>
<protein>
    <recommendedName>
        <fullName evidence="6">DNA-directed RNA polymerase III subunit RPC6</fullName>
        <shortName evidence="6">RNA polymerase III subunit C6</shortName>
    </recommendedName>
</protein>
<organism evidence="8">
    <name type="scientific">Rhizophora mucronata</name>
    <name type="common">Asiatic mangrove</name>
    <dbReference type="NCBI Taxonomy" id="61149"/>
    <lineage>
        <taxon>Eukaryota</taxon>
        <taxon>Viridiplantae</taxon>
        <taxon>Streptophyta</taxon>
        <taxon>Embryophyta</taxon>
        <taxon>Tracheophyta</taxon>
        <taxon>Spermatophyta</taxon>
        <taxon>Magnoliopsida</taxon>
        <taxon>eudicotyledons</taxon>
        <taxon>Gunneridae</taxon>
        <taxon>Pentapetalae</taxon>
        <taxon>rosids</taxon>
        <taxon>fabids</taxon>
        <taxon>Malpighiales</taxon>
        <taxon>Rhizophoraceae</taxon>
        <taxon>Rhizophora</taxon>
    </lineage>
</organism>
<dbReference type="FunFam" id="1.10.10.10:FF:000116">
    <property type="entry name" value="DNA-directed RNA polymerase III subunit RPC6"/>
    <property type="match status" value="1"/>
</dbReference>
<comment type="similarity">
    <text evidence="2 6">Belongs to the eukaryotic RPC34/RPC39 RNA polymerase subunit family.</text>
</comment>
<feature type="compositionally biased region" description="Basic and acidic residues" evidence="7">
    <location>
        <begin position="16"/>
        <end position="25"/>
    </location>
</feature>
<evidence type="ECO:0000256" key="7">
    <source>
        <dbReference type="SAM" id="MobiDB-lite"/>
    </source>
</evidence>
<comment type="subcellular location">
    <subcellularLocation>
        <location evidence="1 6">Nucleus</location>
    </subcellularLocation>
</comment>
<dbReference type="EMBL" id="GGEC01005025">
    <property type="protein sequence ID" value="MBW85508.1"/>
    <property type="molecule type" value="Transcribed_RNA"/>
</dbReference>
<comment type="function">
    <text evidence="6">DNA-dependent RNA polymerase catalyzes the transcription of DNA into RNA using the four ribonucleoside triphosphates as substrates. Specific peripheric component of RNA polymerase III which synthesizes small RNAs, such as 5S rRNA and tRNAs.</text>
</comment>
<reference evidence="8" key="1">
    <citation type="submission" date="2018-02" db="EMBL/GenBank/DDBJ databases">
        <title>Rhizophora mucronata_Transcriptome.</title>
        <authorList>
            <person name="Meera S.P."/>
            <person name="Sreeshan A."/>
            <person name="Augustine A."/>
        </authorList>
    </citation>
    <scope>NUCLEOTIDE SEQUENCE</scope>
    <source>
        <tissue evidence="8">Leaf</tissue>
    </source>
</reference>
<keyword evidence="4 6" id="KW-0804">Transcription</keyword>